<keyword evidence="3" id="KW-1185">Reference proteome</keyword>
<feature type="region of interest" description="Disordered" evidence="1">
    <location>
        <begin position="62"/>
        <end position="119"/>
    </location>
</feature>
<dbReference type="EMBL" id="JAMYWD010000009">
    <property type="protein sequence ID" value="KAJ4960166.1"/>
    <property type="molecule type" value="Genomic_DNA"/>
</dbReference>
<evidence type="ECO:0000256" key="1">
    <source>
        <dbReference type="SAM" id="MobiDB-lite"/>
    </source>
</evidence>
<gene>
    <name evidence="2" type="ORF">NE237_020076</name>
</gene>
<name>A0A9Q0K1Z3_9MAGN</name>
<evidence type="ECO:0000313" key="3">
    <source>
        <dbReference type="Proteomes" id="UP001141806"/>
    </source>
</evidence>
<proteinExistence type="predicted"/>
<comment type="caution">
    <text evidence="2">The sequence shown here is derived from an EMBL/GenBank/DDBJ whole genome shotgun (WGS) entry which is preliminary data.</text>
</comment>
<reference evidence="2" key="1">
    <citation type="journal article" date="2023" name="Plant J.">
        <title>The genome of the king protea, Protea cynaroides.</title>
        <authorList>
            <person name="Chang J."/>
            <person name="Duong T.A."/>
            <person name="Schoeman C."/>
            <person name="Ma X."/>
            <person name="Roodt D."/>
            <person name="Barker N."/>
            <person name="Li Z."/>
            <person name="Van de Peer Y."/>
            <person name="Mizrachi E."/>
        </authorList>
    </citation>
    <scope>NUCLEOTIDE SEQUENCE</scope>
    <source>
        <tissue evidence="2">Young leaves</tissue>
    </source>
</reference>
<evidence type="ECO:0000313" key="2">
    <source>
        <dbReference type="EMBL" id="KAJ4960166.1"/>
    </source>
</evidence>
<dbReference type="Proteomes" id="UP001141806">
    <property type="component" value="Unassembled WGS sequence"/>
</dbReference>
<accession>A0A9Q0K1Z3</accession>
<sequence length="119" mass="12185">MFSKEPGFMQELRLPRSGSIAVSGSDQGLLVLPASLMGVPSGGSRLDGTVVQGVAVIGDGRATKSSPAVLPPAKGRISAGPPPNVLAGGQTESRPLDLRQEPPAAGDDLDPMEDIRVCR</sequence>
<dbReference type="AlphaFoldDB" id="A0A9Q0K1Z3"/>
<protein>
    <submittedName>
        <fullName evidence="2">Uncharacterized protein</fullName>
    </submittedName>
</protein>
<organism evidence="2 3">
    <name type="scientific">Protea cynaroides</name>
    <dbReference type="NCBI Taxonomy" id="273540"/>
    <lineage>
        <taxon>Eukaryota</taxon>
        <taxon>Viridiplantae</taxon>
        <taxon>Streptophyta</taxon>
        <taxon>Embryophyta</taxon>
        <taxon>Tracheophyta</taxon>
        <taxon>Spermatophyta</taxon>
        <taxon>Magnoliopsida</taxon>
        <taxon>Proteales</taxon>
        <taxon>Proteaceae</taxon>
        <taxon>Protea</taxon>
    </lineage>
</organism>